<dbReference type="SUPFAM" id="SSF53335">
    <property type="entry name" value="S-adenosyl-L-methionine-dependent methyltransferases"/>
    <property type="match status" value="1"/>
</dbReference>
<feature type="domain" description="Methyltransferase type 11" evidence="1">
    <location>
        <begin position="103"/>
        <end position="190"/>
    </location>
</feature>
<dbReference type="Gene3D" id="3.40.50.150">
    <property type="entry name" value="Vaccinia Virus protein VP39"/>
    <property type="match status" value="1"/>
</dbReference>
<dbReference type="InterPro" id="IPR013216">
    <property type="entry name" value="Methyltransf_11"/>
</dbReference>
<protein>
    <submittedName>
        <fullName evidence="2">Methylase</fullName>
    </submittedName>
</protein>
<dbReference type="RefSeq" id="WP_088395298.1">
    <property type="nucleotide sequence ID" value="NZ_MXPU01000010.1"/>
</dbReference>
<accession>A0A246DU74</accession>
<dbReference type="GO" id="GO:0008757">
    <property type="term" value="F:S-adenosylmethionine-dependent methyltransferase activity"/>
    <property type="evidence" value="ECO:0007669"/>
    <property type="project" value="InterPro"/>
</dbReference>
<evidence type="ECO:0000313" key="2">
    <source>
        <dbReference type="EMBL" id="OWO93904.1"/>
    </source>
</evidence>
<dbReference type="InterPro" id="IPR050508">
    <property type="entry name" value="Methyltransf_Superfamily"/>
</dbReference>
<name>A0A246DU74_9HYPH</name>
<dbReference type="PANTHER" id="PTHR42912:SF45">
    <property type="entry name" value="23S RRNA (GUANINE(745)-N(1))-METHYLTRANSFERASE"/>
    <property type="match status" value="1"/>
</dbReference>
<comment type="caution">
    <text evidence="2">The sequence shown here is derived from an EMBL/GenBank/DDBJ whole genome shotgun (WGS) entry which is preliminary data.</text>
</comment>
<reference evidence="2 3" key="1">
    <citation type="submission" date="2017-03" db="EMBL/GenBank/DDBJ databases">
        <title>Genome of strain Rhizobium sp. CNPSo 668.</title>
        <authorList>
            <person name="Ribeiro R."/>
        </authorList>
    </citation>
    <scope>NUCLEOTIDE SEQUENCE [LARGE SCALE GENOMIC DNA]</scope>
    <source>
        <strain evidence="2 3">CNPSo 668</strain>
    </source>
</reference>
<keyword evidence="2" id="KW-0489">Methyltransferase</keyword>
<gene>
    <name evidence="2" type="ORF">B5E41_16885</name>
</gene>
<dbReference type="GO" id="GO:0032259">
    <property type="term" value="P:methylation"/>
    <property type="evidence" value="ECO:0007669"/>
    <property type="project" value="UniProtKB-KW"/>
</dbReference>
<dbReference type="AlphaFoldDB" id="A0A246DU74"/>
<evidence type="ECO:0000313" key="3">
    <source>
        <dbReference type="Proteomes" id="UP000197269"/>
    </source>
</evidence>
<keyword evidence="2" id="KW-0808">Transferase</keyword>
<dbReference type="CDD" id="cd02440">
    <property type="entry name" value="AdoMet_MTases"/>
    <property type="match status" value="1"/>
</dbReference>
<organism evidence="2 3">
    <name type="scientific">Rhizobium esperanzae</name>
    <dbReference type="NCBI Taxonomy" id="1967781"/>
    <lineage>
        <taxon>Bacteria</taxon>
        <taxon>Pseudomonadati</taxon>
        <taxon>Pseudomonadota</taxon>
        <taxon>Alphaproteobacteria</taxon>
        <taxon>Hyphomicrobiales</taxon>
        <taxon>Rhizobiaceae</taxon>
        <taxon>Rhizobium/Agrobacterium group</taxon>
        <taxon>Rhizobium</taxon>
    </lineage>
</organism>
<evidence type="ECO:0000259" key="1">
    <source>
        <dbReference type="Pfam" id="PF08241"/>
    </source>
</evidence>
<dbReference type="Pfam" id="PF08241">
    <property type="entry name" value="Methyltransf_11"/>
    <property type="match status" value="1"/>
</dbReference>
<dbReference type="EMBL" id="MXPU01000010">
    <property type="protein sequence ID" value="OWO93904.1"/>
    <property type="molecule type" value="Genomic_DNA"/>
</dbReference>
<sequence>MSFLRTSLNRFPGVKSQLKRLRERLLPATSVSSRYVEIEVARRDSESSRLAASWKASDLPARQRALVDRQLREYRSGATIDVFDVFTAALRSIDNLPANASLLEIGCSSGYYSEVLDVSGLPLRYRGCDYSDAFIDMARSIYPGLSFDVEDATRLSYQDDAFDVVVSGCCLLHIPNYDAAIAESARVAKEYVIFHRTPVVYGEPTKYFRKQAYGVETIEIHFSEPQLLDMFRVHGLHVLATFTLTENVDPHDSRKGNAMRTYLCRKQTQS</sequence>
<proteinExistence type="predicted"/>
<dbReference type="InterPro" id="IPR029063">
    <property type="entry name" value="SAM-dependent_MTases_sf"/>
</dbReference>
<dbReference type="Proteomes" id="UP000197269">
    <property type="component" value="Unassembled WGS sequence"/>
</dbReference>
<dbReference type="PANTHER" id="PTHR42912">
    <property type="entry name" value="METHYLTRANSFERASE"/>
    <property type="match status" value="1"/>
</dbReference>